<evidence type="ECO:0000313" key="2">
    <source>
        <dbReference type="EMBL" id="MBB4174216.1"/>
    </source>
</evidence>
<dbReference type="EMBL" id="JACIFU010000002">
    <property type="protein sequence ID" value="MBB4174216.1"/>
    <property type="molecule type" value="Genomic_DNA"/>
</dbReference>
<comment type="caution">
    <text evidence="2">The sequence shown here is derived from an EMBL/GenBank/DDBJ whole genome shotgun (WGS) entry which is preliminary data.</text>
</comment>
<organism evidence="2 3">
    <name type="scientific">Sulfitobacter noctilucicola</name>
    <dbReference type="NCBI Taxonomy" id="1342301"/>
    <lineage>
        <taxon>Bacteria</taxon>
        <taxon>Pseudomonadati</taxon>
        <taxon>Pseudomonadota</taxon>
        <taxon>Alphaproteobacteria</taxon>
        <taxon>Rhodobacterales</taxon>
        <taxon>Roseobacteraceae</taxon>
        <taxon>Sulfitobacter</taxon>
    </lineage>
</organism>
<protein>
    <submittedName>
        <fullName evidence="2">Uncharacterized protein</fullName>
    </submittedName>
</protein>
<keyword evidence="1" id="KW-1133">Transmembrane helix</keyword>
<keyword evidence="1" id="KW-0472">Membrane</keyword>
<proteinExistence type="predicted"/>
<evidence type="ECO:0000256" key="1">
    <source>
        <dbReference type="SAM" id="Phobius"/>
    </source>
</evidence>
<dbReference type="Proteomes" id="UP000565745">
    <property type="component" value="Unassembled WGS sequence"/>
</dbReference>
<gene>
    <name evidence="2" type="ORF">GGR93_001989</name>
</gene>
<keyword evidence="3" id="KW-1185">Reference proteome</keyword>
<accession>A0A7W6MA09</accession>
<dbReference type="AlphaFoldDB" id="A0A7W6MA09"/>
<keyword evidence="1" id="KW-0812">Transmembrane</keyword>
<sequence length="121" mass="13710">MIFFFCAAMISCHFFLLLGFANTISGISPGLGMPVFMVLSVLSGFFIMRVQARIEIFFIRRHLKRNPTSGWRVLAAATKAEKKKPLKRSDVQDRGLLTKAAFYWGADIRELLPSKLRRGLT</sequence>
<evidence type="ECO:0000313" key="3">
    <source>
        <dbReference type="Proteomes" id="UP000565745"/>
    </source>
</evidence>
<feature type="transmembrane region" description="Helical" evidence="1">
    <location>
        <begin position="33"/>
        <end position="52"/>
    </location>
</feature>
<reference evidence="2 3" key="1">
    <citation type="submission" date="2020-08" db="EMBL/GenBank/DDBJ databases">
        <title>Genomic Encyclopedia of Type Strains, Phase IV (KMG-IV): sequencing the most valuable type-strain genomes for metagenomic binning, comparative biology and taxonomic classification.</title>
        <authorList>
            <person name="Goeker M."/>
        </authorList>
    </citation>
    <scope>NUCLEOTIDE SEQUENCE [LARGE SCALE GENOMIC DNA]</scope>
    <source>
        <strain evidence="2 3">DSM 101015</strain>
    </source>
</reference>
<name>A0A7W6MA09_9RHOB</name>